<organism evidence="3 4">
    <name type="scientific">Cephalotrichum gorgonifer</name>
    <dbReference type="NCBI Taxonomy" id="2041049"/>
    <lineage>
        <taxon>Eukaryota</taxon>
        <taxon>Fungi</taxon>
        <taxon>Dikarya</taxon>
        <taxon>Ascomycota</taxon>
        <taxon>Pezizomycotina</taxon>
        <taxon>Sordariomycetes</taxon>
        <taxon>Hypocreomycetidae</taxon>
        <taxon>Microascales</taxon>
        <taxon>Microascaceae</taxon>
        <taxon>Cephalotrichum</taxon>
    </lineage>
</organism>
<keyword evidence="4" id="KW-1185">Reference proteome</keyword>
<name>A0AAE8N319_9PEZI</name>
<feature type="region of interest" description="Disordered" evidence="2">
    <location>
        <begin position="312"/>
        <end position="333"/>
    </location>
</feature>
<dbReference type="AlphaFoldDB" id="A0AAE8N319"/>
<evidence type="ECO:0000313" key="4">
    <source>
        <dbReference type="Proteomes" id="UP001187682"/>
    </source>
</evidence>
<reference evidence="3" key="1">
    <citation type="submission" date="2018-03" db="EMBL/GenBank/DDBJ databases">
        <authorList>
            <person name="Guldener U."/>
        </authorList>
    </citation>
    <scope>NUCLEOTIDE SEQUENCE</scope>
</reference>
<keyword evidence="1" id="KW-0175">Coiled coil</keyword>
<dbReference type="Proteomes" id="UP001187682">
    <property type="component" value="Unassembled WGS sequence"/>
</dbReference>
<dbReference type="PANTHER" id="PTHR38886">
    <property type="entry name" value="SESA DOMAIN-CONTAINING PROTEIN"/>
    <property type="match status" value="1"/>
</dbReference>
<evidence type="ECO:0000256" key="1">
    <source>
        <dbReference type="SAM" id="Coils"/>
    </source>
</evidence>
<feature type="region of interest" description="Disordered" evidence="2">
    <location>
        <begin position="143"/>
        <end position="178"/>
    </location>
</feature>
<feature type="coiled-coil region" evidence="1">
    <location>
        <begin position="217"/>
        <end position="284"/>
    </location>
</feature>
<comment type="caution">
    <text evidence="3">The sequence shown here is derived from an EMBL/GenBank/DDBJ whole genome shotgun (WGS) entry which is preliminary data.</text>
</comment>
<evidence type="ECO:0000256" key="2">
    <source>
        <dbReference type="SAM" id="MobiDB-lite"/>
    </source>
</evidence>
<protein>
    <submittedName>
        <fullName evidence="3">Uncharacterized protein</fullName>
    </submittedName>
</protein>
<accession>A0AAE8N319</accession>
<dbReference type="EMBL" id="ONZQ02000010">
    <property type="protein sequence ID" value="SPO04594.1"/>
    <property type="molecule type" value="Genomic_DNA"/>
</dbReference>
<proteinExistence type="predicted"/>
<sequence length="333" mass="37782">MAKQVGTLVSRTIQCLIESRDASTDCQTLIASLRSLEASIAAARATLDVGYGSQASANAIRHELDACEGLIQDFYARSKDYTETLCGGTNKSRVIQELRKISWTLFGTGDIQRLHRDLQGHLQALDLLMSTLSYNLLQQLHDAKHESTPTDPEESIDSGHGSPAVSPENQQSPVRFDMRPSPSPEVLMMQAQLDTFRMEKKREAEAQERSDFEAMIRRETEENIRQRMDDLKKAQEEAKAEVEQAKREAVIKAREALEAEQKAREEERRKREEEMARVERAAREKFEAELMARKEARRAERGVIRRTWDGLLTKGRSNEALHGSRATRSSREA</sequence>
<evidence type="ECO:0000313" key="3">
    <source>
        <dbReference type="EMBL" id="SPO04594.1"/>
    </source>
</evidence>
<gene>
    <name evidence="3" type="ORF">DNG_07279</name>
</gene>
<dbReference type="PANTHER" id="PTHR38886:SF1">
    <property type="entry name" value="NACHT-NTPASE AND P-LOOP NTPASES N-TERMINAL DOMAIN-CONTAINING PROTEIN"/>
    <property type="match status" value="1"/>
</dbReference>